<dbReference type="Pfam" id="PF00300">
    <property type="entry name" value="His_Phos_1"/>
    <property type="match status" value="1"/>
</dbReference>
<evidence type="ECO:0000313" key="2">
    <source>
        <dbReference type="EMBL" id="MWB98004.1"/>
    </source>
</evidence>
<dbReference type="PANTHER" id="PTHR47623">
    <property type="entry name" value="OS09G0287300 PROTEIN"/>
    <property type="match status" value="1"/>
</dbReference>
<dbReference type="SMART" id="SM00855">
    <property type="entry name" value="PGAM"/>
    <property type="match status" value="1"/>
</dbReference>
<dbReference type="Gene3D" id="3.40.50.1240">
    <property type="entry name" value="Phosphoglycerate mutase-like"/>
    <property type="match status" value="1"/>
</dbReference>
<feature type="binding site" evidence="1">
    <location>
        <position position="58"/>
    </location>
    <ligand>
        <name>substrate</name>
    </ligand>
</feature>
<name>A0A6I4P403_9MICO</name>
<protein>
    <submittedName>
        <fullName evidence="2">Phosphohistidine phosphatase</fullName>
    </submittedName>
</protein>
<accession>A0A6I4P403</accession>
<comment type="caution">
    <text evidence="2">The sequence shown here is derived from an EMBL/GenBank/DDBJ whole genome shotgun (WGS) entry which is preliminary data.</text>
</comment>
<sequence>MKTLFLVRHAKSDWGDPGLADHDRPLDARGQRDAPAMGLRLAERHVRPDVILTSTALRARTTAAAIAGALGLDGLVVEKRSLYGASSRGILSVAAGLPSEAESAMLVGHNPGMSEAVSELCGEWLELPTCAVAELVLDVGDWAEVVEGTGELARLSVPGDR</sequence>
<dbReference type="PANTHER" id="PTHR47623:SF1">
    <property type="entry name" value="OS09G0287300 PROTEIN"/>
    <property type="match status" value="1"/>
</dbReference>
<dbReference type="AlphaFoldDB" id="A0A6I4P403"/>
<dbReference type="EMBL" id="WSTA01000017">
    <property type="protein sequence ID" value="MWB98004.1"/>
    <property type="molecule type" value="Genomic_DNA"/>
</dbReference>
<reference evidence="2 3" key="1">
    <citation type="submission" date="2019-12" db="EMBL/GenBank/DDBJ databases">
        <authorList>
            <person name="Kim Y.S."/>
        </authorList>
    </citation>
    <scope>NUCLEOTIDE SEQUENCE [LARGE SCALE GENOMIC DNA]</scope>
    <source>
        <strain evidence="2 3">MMS17-SY077</strain>
    </source>
</reference>
<proteinExistence type="predicted"/>
<dbReference type="CDD" id="cd07067">
    <property type="entry name" value="HP_PGM_like"/>
    <property type="match status" value="1"/>
</dbReference>
<dbReference type="RefSeq" id="WP_160423347.1">
    <property type="nucleotide sequence ID" value="NZ_WSTA01000017.1"/>
</dbReference>
<dbReference type="InterPro" id="IPR013078">
    <property type="entry name" value="His_Pase_superF_clade-1"/>
</dbReference>
<dbReference type="Proteomes" id="UP000438182">
    <property type="component" value="Unassembled WGS sequence"/>
</dbReference>
<evidence type="ECO:0000256" key="1">
    <source>
        <dbReference type="PIRSR" id="PIRSR613078-2"/>
    </source>
</evidence>
<dbReference type="InterPro" id="IPR029033">
    <property type="entry name" value="His_PPase_superfam"/>
</dbReference>
<evidence type="ECO:0000313" key="3">
    <source>
        <dbReference type="Proteomes" id="UP000438182"/>
    </source>
</evidence>
<organism evidence="2 3">
    <name type="scientific">Agromyces seonyuensis</name>
    <dbReference type="NCBI Taxonomy" id="2662446"/>
    <lineage>
        <taxon>Bacteria</taxon>
        <taxon>Bacillati</taxon>
        <taxon>Actinomycetota</taxon>
        <taxon>Actinomycetes</taxon>
        <taxon>Micrococcales</taxon>
        <taxon>Microbacteriaceae</taxon>
        <taxon>Agromyces</taxon>
    </lineage>
</organism>
<dbReference type="SUPFAM" id="SSF53254">
    <property type="entry name" value="Phosphoglycerate mutase-like"/>
    <property type="match status" value="1"/>
</dbReference>
<gene>
    <name evidence="2" type="ORF">GB864_05500</name>
</gene>
<keyword evidence="3" id="KW-1185">Reference proteome</keyword>